<name>A0A6J6LBM3_9ZZZZ</name>
<protein>
    <submittedName>
        <fullName evidence="1">Unannotated protein</fullName>
    </submittedName>
</protein>
<gene>
    <name evidence="1" type="ORF">UFOPK2169_01217</name>
</gene>
<reference evidence="1" key="1">
    <citation type="submission" date="2020-05" db="EMBL/GenBank/DDBJ databases">
        <authorList>
            <person name="Chiriac C."/>
            <person name="Salcher M."/>
            <person name="Ghai R."/>
            <person name="Kavagutti S V."/>
        </authorList>
    </citation>
    <scope>NUCLEOTIDE SEQUENCE</scope>
</reference>
<evidence type="ECO:0000313" key="1">
    <source>
        <dbReference type="EMBL" id="CAB4658093.1"/>
    </source>
</evidence>
<organism evidence="1">
    <name type="scientific">freshwater metagenome</name>
    <dbReference type="NCBI Taxonomy" id="449393"/>
    <lineage>
        <taxon>unclassified sequences</taxon>
        <taxon>metagenomes</taxon>
        <taxon>ecological metagenomes</taxon>
    </lineage>
</organism>
<proteinExistence type="predicted"/>
<accession>A0A6J6LBM3</accession>
<sequence length="144" mass="16289">MDSSRFNFEETDAFLQELSECPNLPESLTQNLQKEFQHLLHDSSSVLFVATELSLTVTAILVPPEIHTGENPRLIPTLDKNRVLVAVSRDFAHSVAGICQDTPDEDRAQEIWNTLIDHIFEEALRLRENGEYEPLVVPDPSSFT</sequence>
<dbReference type="AlphaFoldDB" id="A0A6J6LBM3"/>
<dbReference type="EMBL" id="CAEZWE010000052">
    <property type="protein sequence ID" value="CAB4658093.1"/>
    <property type="molecule type" value="Genomic_DNA"/>
</dbReference>